<feature type="region of interest" description="Disordered" evidence="1">
    <location>
        <begin position="199"/>
        <end position="226"/>
    </location>
</feature>
<feature type="compositionally biased region" description="Basic and acidic residues" evidence="1">
    <location>
        <begin position="214"/>
        <end position="226"/>
    </location>
</feature>
<protein>
    <submittedName>
        <fullName evidence="2">Uncharacterized protein</fullName>
    </submittedName>
</protein>
<name>A0AAD7BTL8_MYCRO</name>
<comment type="caution">
    <text evidence="2">The sequence shown here is derived from an EMBL/GenBank/DDBJ whole genome shotgun (WGS) entry which is preliminary data.</text>
</comment>
<accession>A0AAD7BTL8</accession>
<proteinExistence type="predicted"/>
<dbReference type="AlphaFoldDB" id="A0AAD7BTL8"/>
<evidence type="ECO:0000313" key="2">
    <source>
        <dbReference type="EMBL" id="KAJ7629542.1"/>
    </source>
</evidence>
<organism evidence="2 3">
    <name type="scientific">Mycena rosella</name>
    <name type="common">Pink bonnet</name>
    <name type="synonym">Agaricus rosellus</name>
    <dbReference type="NCBI Taxonomy" id="1033263"/>
    <lineage>
        <taxon>Eukaryota</taxon>
        <taxon>Fungi</taxon>
        <taxon>Dikarya</taxon>
        <taxon>Basidiomycota</taxon>
        <taxon>Agaricomycotina</taxon>
        <taxon>Agaricomycetes</taxon>
        <taxon>Agaricomycetidae</taxon>
        <taxon>Agaricales</taxon>
        <taxon>Marasmiineae</taxon>
        <taxon>Mycenaceae</taxon>
        <taxon>Mycena</taxon>
    </lineage>
</organism>
<keyword evidence="3" id="KW-1185">Reference proteome</keyword>
<sequence>MVGLGMHAGKAAPPLSEGRDIVMRNRDAGSVQTSGRAELAAVARMSIDAGVQMKQHAQQNKVWLQASRLLRWNCRVIEASIDPSGICNDTVLLVERRIQRIQLSRWKYSCQEIIIICRLRLVREDIHGEDRFGIQDFKGEGVDALAKHIAASMNNAQVSKGNNGGLDGGAEPWRASWDKSAAAARSRSQWSRLEKRLRAMERGQSKTKTTPRQSHTDDSEGREKARARDGWTVGYGVVEYTVISRHLSCVSPWAELNPYSPARQDNVFGVGGGGGAYKYDCNE</sequence>
<dbReference type="Proteomes" id="UP001221757">
    <property type="component" value="Unassembled WGS sequence"/>
</dbReference>
<gene>
    <name evidence="2" type="ORF">B0H17DRAFT_1284891</name>
</gene>
<evidence type="ECO:0000313" key="3">
    <source>
        <dbReference type="Proteomes" id="UP001221757"/>
    </source>
</evidence>
<reference evidence="2" key="1">
    <citation type="submission" date="2023-03" db="EMBL/GenBank/DDBJ databases">
        <title>Massive genome expansion in bonnet fungi (Mycena s.s.) driven by repeated elements and novel gene families across ecological guilds.</title>
        <authorList>
            <consortium name="Lawrence Berkeley National Laboratory"/>
            <person name="Harder C.B."/>
            <person name="Miyauchi S."/>
            <person name="Viragh M."/>
            <person name="Kuo A."/>
            <person name="Thoen E."/>
            <person name="Andreopoulos B."/>
            <person name="Lu D."/>
            <person name="Skrede I."/>
            <person name="Drula E."/>
            <person name="Henrissat B."/>
            <person name="Morin E."/>
            <person name="Kohler A."/>
            <person name="Barry K."/>
            <person name="LaButti K."/>
            <person name="Morin E."/>
            <person name="Salamov A."/>
            <person name="Lipzen A."/>
            <person name="Mereny Z."/>
            <person name="Hegedus B."/>
            <person name="Baldrian P."/>
            <person name="Stursova M."/>
            <person name="Weitz H."/>
            <person name="Taylor A."/>
            <person name="Grigoriev I.V."/>
            <person name="Nagy L.G."/>
            <person name="Martin F."/>
            <person name="Kauserud H."/>
        </authorList>
    </citation>
    <scope>NUCLEOTIDE SEQUENCE</scope>
    <source>
        <strain evidence="2">CBHHK067</strain>
    </source>
</reference>
<evidence type="ECO:0000256" key="1">
    <source>
        <dbReference type="SAM" id="MobiDB-lite"/>
    </source>
</evidence>
<dbReference type="EMBL" id="JARKIE010000543">
    <property type="protein sequence ID" value="KAJ7629542.1"/>
    <property type="molecule type" value="Genomic_DNA"/>
</dbReference>